<dbReference type="Proteomes" id="UP000006447">
    <property type="component" value="Unassembled WGS sequence"/>
</dbReference>
<reference evidence="1 2" key="1">
    <citation type="journal article" date="2012" name="J. Bacteriol.">
        <title>Draft genome sequence of the nitrophenol-degrading actinomycete Rhodococcus imtechensis RKJ300.</title>
        <authorList>
            <person name="Vikram S."/>
            <person name="Kumar S."/>
            <person name="Subramanian S."/>
            <person name="Raghava G.P."/>
        </authorList>
    </citation>
    <scope>NUCLEOTIDE SEQUENCE [LARGE SCALE GENOMIC DNA]</scope>
    <source>
        <strain evidence="1 2">RKJ300</strain>
    </source>
</reference>
<dbReference type="InterPro" id="IPR042099">
    <property type="entry name" value="ANL_N_sf"/>
</dbReference>
<organism evidence="1 2">
    <name type="scientific">Rhodococcus opacus RKJ300 = JCM 13270</name>
    <dbReference type="NCBI Taxonomy" id="1165867"/>
    <lineage>
        <taxon>Bacteria</taxon>
        <taxon>Bacillati</taxon>
        <taxon>Actinomycetota</taxon>
        <taxon>Actinomycetes</taxon>
        <taxon>Mycobacteriales</taxon>
        <taxon>Nocardiaceae</taxon>
        <taxon>Rhodococcus</taxon>
    </lineage>
</organism>
<evidence type="ECO:0000313" key="1">
    <source>
        <dbReference type="EMBL" id="EID81544.1"/>
    </source>
</evidence>
<accession>I0WYS8</accession>
<dbReference type="PATRIC" id="fig|1165867.3.peg.445"/>
<proteinExistence type="predicted"/>
<comment type="caution">
    <text evidence="1">The sequence shown here is derived from an EMBL/GenBank/DDBJ whole genome shotgun (WGS) entry which is preliminary data.</text>
</comment>
<sequence>MPVPGYDVRILDEDGTEMGPGQEGAVCLKLPMPPGTLPALWGADERVCRVLPDAVPWLLPHR</sequence>
<dbReference type="SUPFAM" id="SSF56801">
    <property type="entry name" value="Acetyl-CoA synthetase-like"/>
    <property type="match status" value="1"/>
</dbReference>
<name>I0WYS8_RHOOP</name>
<protein>
    <submittedName>
        <fullName evidence="1">Propionyl-CoA synthetase</fullName>
    </submittedName>
</protein>
<dbReference type="AlphaFoldDB" id="I0WYS8"/>
<gene>
    <name evidence="1" type="ORF">W59_02236</name>
</gene>
<dbReference type="EMBL" id="AJJH01000014">
    <property type="protein sequence ID" value="EID81544.1"/>
    <property type="molecule type" value="Genomic_DNA"/>
</dbReference>
<dbReference type="Gene3D" id="3.40.50.12780">
    <property type="entry name" value="N-terminal domain of ligase-like"/>
    <property type="match status" value="1"/>
</dbReference>
<evidence type="ECO:0000313" key="2">
    <source>
        <dbReference type="Proteomes" id="UP000006447"/>
    </source>
</evidence>